<dbReference type="Pfam" id="PF00236">
    <property type="entry name" value="Hormone_6"/>
    <property type="match status" value="1"/>
</dbReference>
<dbReference type="PRINTS" id="PR00274">
    <property type="entry name" value="GLYCOHORMONE"/>
</dbReference>
<evidence type="ECO:0000256" key="7">
    <source>
        <dbReference type="ARBA" id="ARBA00057057"/>
    </source>
</evidence>
<organism evidence="11 12">
    <name type="scientific">Xiphophorus couchianus</name>
    <name type="common">Monterrey platyfish</name>
    <dbReference type="NCBI Taxonomy" id="32473"/>
    <lineage>
        <taxon>Eukaryota</taxon>
        <taxon>Metazoa</taxon>
        <taxon>Chordata</taxon>
        <taxon>Craniata</taxon>
        <taxon>Vertebrata</taxon>
        <taxon>Euteleostomi</taxon>
        <taxon>Actinopterygii</taxon>
        <taxon>Neopterygii</taxon>
        <taxon>Teleostei</taxon>
        <taxon>Neoteleostei</taxon>
        <taxon>Acanthomorphata</taxon>
        <taxon>Ovalentaria</taxon>
        <taxon>Atherinomorphae</taxon>
        <taxon>Cyprinodontiformes</taxon>
        <taxon>Poeciliidae</taxon>
        <taxon>Poeciliinae</taxon>
        <taxon>Xiphophorus</taxon>
    </lineage>
</organism>
<evidence type="ECO:0000313" key="12">
    <source>
        <dbReference type="Proteomes" id="UP000261380"/>
    </source>
</evidence>
<keyword evidence="5" id="KW-1015">Disulfide bond</keyword>
<dbReference type="PANTHER" id="PTHR11509">
    <property type="entry name" value="GLYCOPROTEIN HORMONE ALPHA CHAIN"/>
    <property type="match status" value="1"/>
</dbReference>
<name>A0A3B5LD20_9TELE</name>
<dbReference type="Proteomes" id="UP000261380">
    <property type="component" value="Unplaced"/>
</dbReference>
<feature type="signal peptide" evidence="10">
    <location>
        <begin position="1"/>
        <end position="38"/>
    </location>
</feature>
<evidence type="ECO:0000256" key="5">
    <source>
        <dbReference type="ARBA" id="ARBA00023157"/>
    </source>
</evidence>
<dbReference type="GO" id="GO:0006590">
    <property type="term" value="P:thyroid hormone generation"/>
    <property type="evidence" value="ECO:0007669"/>
    <property type="project" value="TreeGrafter"/>
</dbReference>
<comment type="subunit">
    <text evidence="9">Heterodimer of an alpha and a beta chain.</text>
</comment>
<dbReference type="InterPro" id="IPR029034">
    <property type="entry name" value="Cystine-knot_cytokine"/>
</dbReference>
<dbReference type="GeneTree" id="ENSGT00390000012242"/>
<evidence type="ECO:0000256" key="8">
    <source>
        <dbReference type="ARBA" id="ARBA00063097"/>
    </source>
</evidence>
<dbReference type="FunFam" id="2.10.90.10:FF:000011">
    <property type="entry name" value="Glycoprotein hormones alpha chain"/>
    <property type="match status" value="1"/>
</dbReference>
<keyword evidence="6 9" id="KW-0325">Glycoprotein</keyword>
<dbReference type="Gene3D" id="2.10.90.10">
    <property type="entry name" value="Cystine-knot cytokines"/>
    <property type="match status" value="1"/>
</dbReference>
<dbReference type="InterPro" id="IPR000476">
    <property type="entry name" value="Glyco_hormone"/>
</dbReference>
<dbReference type="PROSITE" id="PS00779">
    <property type="entry name" value="GLYCO_HORMONE_ALPHA_1"/>
    <property type="match status" value="1"/>
</dbReference>
<evidence type="ECO:0000256" key="2">
    <source>
        <dbReference type="ARBA" id="ARBA00009128"/>
    </source>
</evidence>
<dbReference type="Ensembl" id="ENSXCOT00000005835.1">
    <property type="protein sequence ID" value="ENSXCOP00000005769.1"/>
    <property type="gene ID" value="ENSXCOG00000004058.1"/>
</dbReference>
<comment type="function">
    <text evidence="7">Shared alpha chain of heterodimeric glycoprotein hormones. These hormones bind specific receptors on target cells that in turn activate downstream signaling pathways. Involved in gametogenesis and steroidogenesis.</text>
</comment>
<comment type="subunit">
    <text evidence="8">Heterodimer. Glycoprotein hormones are heterodimers composed of a common alpha chain described here and a unique beta chain which confers their biological specificity to the different hormones.</text>
</comment>
<evidence type="ECO:0000256" key="10">
    <source>
        <dbReference type="SAM" id="SignalP"/>
    </source>
</evidence>
<feature type="chain" id="PRO_5017228955" description="Glycoprotein hormones alpha chain" evidence="10">
    <location>
        <begin position="39"/>
        <end position="133"/>
    </location>
</feature>
<evidence type="ECO:0000256" key="1">
    <source>
        <dbReference type="ARBA" id="ARBA00004613"/>
    </source>
</evidence>
<proteinExistence type="inferred from homology"/>
<dbReference type="SUPFAM" id="SSF57501">
    <property type="entry name" value="Cystine-knot cytokines"/>
    <property type="match status" value="1"/>
</dbReference>
<accession>A0A3B5LD20</accession>
<dbReference type="PROSITE" id="PS50277">
    <property type="entry name" value="GLYCO_HORMONE_ALPHA_3"/>
    <property type="match status" value="1"/>
</dbReference>
<dbReference type="AlphaFoldDB" id="A0A3B5LD20"/>
<sequence length="133" mass="14747">ICLFVSILQVSAVTTMGCLKSAAVTLLLLFFLLNVADSYPNFDSSSMSCGECSLGLNRVFSRDRPIYQCMGCCFSRAYPTPQTAMQTMAIPKNITSEATCCVAKHSYETKVDDITVRNHTECHCSTCYYHKLI</sequence>
<dbReference type="GO" id="GO:0005615">
    <property type="term" value="C:extracellular space"/>
    <property type="evidence" value="ECO:0007669"/>
    <property type="project" value="TreeGrafter"/>
</dbReference>
<keyword evidence="12" id="KW-1185">Reference proteome</keyword>
<dbReference type="SMART" id="SM00067">
    <property type="entry name" value="GHA"/>
    <property type="match status" value="1"/>
</dbReference>
<reference evidence="11" key="1">
    <citation type="submission" date="2025-08" db="UniProtKB">
        <authorList>
            <consortium name="Ensembl"/>
        </authorList>
    </citation>
    <scope>IDENTIFICATION</scope>
</reference>
<dbReference type="STRING" id="32473.ENSXCOP00000005769"/>
<dbReference type="GO" id="GO:0010893">
    <property type="term" value="P:positive regulation of steroid biosynthetic process"/>
    <property type="evidence" value="ECO:0007669"/>
    <property type="project" value="TreeGrafter"/>
</dbReference>
<dbReference type="PROSITE" id="PS00780">
    <property type="entry name" value="GLYCO_HORMONE_ALPHA_2"/>
    <property type="match status" value="1"/>
</dbReference>
<keyword evidence="4 9" id="KW-0372">Hormone</keyword>
<keyword evidence="10" id="KW-0732">Signal</keyword>
<comment type="similarity">
    <text evidence="2 9">Belongs to the glycoprotein hormones subunit alpha family.</text>
</comment>
<reference evidence="11" key="2">
    <citation type="submission" date="2025-09" db="UniProtKB">
        <authorList>
            <consortium name="Ensembl"/>
        </authorList>
    </citation>
    <scope>IDENTIFICATION</scope>
</reference>
<comment type="subcellular location">
    <subcellularLocation>
        <location evidence="1 9">Secreted</location>
    </subcellularLocation>
</comment>
<evidence type="ECO:0000256" key="4">
    <source>
        <dbReference type="ARBA" id="ARBA00022702"/>
    </source>
</evidence>
<evidence type="ECO:0000313" key="11">
    <source>
        <dbReference type="Ensembl" id="ENSXCOP00000005769.1"/>
    </source>
</evidence>
<dbReference type="PANTHER" id="PTHR11509:SF0">
    <property type="entry name" value="GLYCOPROTEIN HORMONES ALPHA CHAIN"/>
    <property type="match status" value="1"/>
</dbReference>
<dbReference type="GO" id="GO:0016913">
    <property type="term" value="F:follicle-stimulating hormone activity"/>
    <property type="evidence" value="ECO:0007669"/>
    <property type="project" value="TreeGrafter"/>
</dbReference>
<keyword evidence="3 9" id="KW-0964">Secreted</keyword>
<evidence type="ECO:0000256" key="3">
    <source>
        <dbReference type="ARBA" id="ARBA00022525"/>
    </source>
</evidence>
<protein>
    <recommendedName>
        <fullName evidence="9">Glycoprotein hormones alpha chain</fullName>
    </recommendedName>
</protein>
<evidence type="ECO:0000256" key="6">
    <source>
        <dbReference type="ARBA" id="ARBA00023180"/>
    </source>
</evidence>
<dbReference type="GO" id="GO:0016914">
    <property type="term" value="C:follicle-stimulating hormone complex"/>
    <property type="evidence" value="ECO:0007669"/>
    <property type="project" value="TreeGrafter"/>
</dbReference>
<evidence type="ECO:0000256" key="9">
    <source>
        <dbReference type="RuleBase" id="RU362129"/>
    </source>
</evidence>